<evidence type="ECO:0000313" key="3">
    <source>
        <dbReference type="Proteomes" id="UP000016933"/>
    </source>
</evidence>
<protein>
    <recommendedName>
        <fullName evidence="1">Heterokaryon incompatibility domain-containing protein</fullName>
    </recommendedName>
</protein>
<organism evidence="2 3">
    <name type="scientific">Dothistroma septosporum (strain NZE10 / CBS 128990)</name>
    <name type="common">Red band needle blight fungus</name>
    <name type="synonym">Mycosphaerella pini</name>
    <dbReference type="NCBI Taxonomy" id="675120"/>
    <lineage>
        <taxon>Eukaryota</taxon>
        <taxon>Fungi</taxon>
        <taxon>Dikarya</taxon>
        <taxon>Ascomycota</taxon>
        <taxon>Pezizomycotina</taxon>
        <taxon>Dothideomycetes</taxon>
        <taxon>Dothideomycetidae</taxon>
        <taxon>Mycosphaerellales</taxon>
        <taxon>Mycosphaerellaceae</taxon>
        <taxon>Dothistroma</taxon>
    </lineage>
</organism>
<dbReference type="eggNOG" id="ENOG502R8AX">
    <property type="taxonomic scope" value="Eukaryota"/>
</dbReference>
<dbReference type="InterPro" id="IPR010730">
    <property type="entry name" value="HET"/>
</dbReference>
<sequence length="171" mass="19667">FEHQALRTPDHQIRLLHFLRDDQLGLIFQLEAYNVREAPPYAAISYTWGEPGRVQNIVINDDRLEVGQNAHYALWQATVASRGRDVEHYWIDSVCIDQSNLREKSHQVGMMGRIYSGAALVYACVGQHSGTSRSLVHAFDVSSMRDDIIRAMIDLGQRAYWSRLWIIQELI</sequence>
<dbReference type="PANTHER" id="PTHR24148:SF73">
    <property type="entry name" value="HET DOMAIN PROTEIN (AFU_ORTHOLOGUE AFUA_8G01020)"/>
    <property type="match status" value="1"/>
</dbReference>
<dbReference type="AlphaFoldDB" id="M2YLQ6"/>
<dbReference type="STRING" id="675120.M2YLQ6"/>
<proteinExistence type="predicted"/>
<dbReference type="OMA" id="NDERNAQ"/>
<name>M2YLQ6_DOTSN</name>
<reference evidence="2 3" key="2">
    <citation type="journal article" date="2012" name="PLoS Pathog.">
        <title>Diverse lifestyles and strategies of plant pathogenesis encoded in the genomes of eighteen Dothideomycetes fungi.</title>
        <authorList>
            <person name="Ohm R.A."/>
            <person name="Feau N."/>
            <person name="Henrissat B."/>
            <person name="Schoch C.L."/>
            <person name="Horwitz B.A."/>
            <person name="Barry K.W."/>
            <person name="Condon B.J."/>
            <person name="Copeland A.C."/>
            <person name="Dhillon B."/>
            <person name="Glaser F."/>
            <person name="Hesse C.N."/>
            <person name="Kosti I."/>
            <person name="LaButti K."/>
            <person name="Lindquist E.A."/>
            <person name="Lucas S."/>
            <person name="Salamov A.A."/>
            <person name="Bradshaw R.E."/>
            <person name="Ciuffetti L."/>
            <person name="Hamelin R.C."/>
            <person name="Kema G.H.J."/>
            <person name="Lawrence C."/>
            <person name="Scott J.A."/>
            <person name="Spatafora J.W."/>
            <person name="Turgeon B.G."/>
            <person name="de Wit P.J.G.M."/>
            <person name="Zhong S."/>
            <person name="Goodwin S.B."/>
            <person name="Grigoriev I.V."/>
        </authorList>
    </citation>
    <scope>NUCLEOTIDE SEQUENCE [LARGE SCALE GENOMIC DNA]</scope>
    <source>
        <strain evidence="3">NZE10 / CBS 128990</strain>
    </source>
</reference>
<dbReference type="OrthoDB" id="3649134at2759"/>
<feature type="non-terminal residue" evidence="2">
    <location>
        <position position="1"/>
    </location>
</feature>
<reference evidence="3" key="1">
    <citation type="journal article" date="2012" name="PLoS Genet.">
        <title>The genomes of the fungal plant pathogens Cladosporium fulvum and Dothistroma septosporum reveal adaptation to different hosts and lifestyles but also signatures of common ancestry.</title>
        <authorList>
            <person name="de Wit P.J.G.M."/>
            <person name="van der Burgt A."/>
            <person name="Oekmen B."/>
            <person name="Stergiopoulos I."/>
            <person name="Abd-Elsalam K.A."/>
            <person name="Aerts A.L."/>
            <person name="Bahkali A.H."/>
            <person name="Beenen H.G."/>
            <person name="Chettri P."/>
            <person name="Cox M.P."/>
            <person name="Datema E."/>
            <person name="de Vries R.P."/>
            <person name="Dhillon B."/>
            <person name="Ganley A.R."/>
            <person name="Griffiths S.A."/>
            <person name="Guo Y."/>
            <person name="Hamelin R.C."/>
            <person name="Henrissat B."/>
            <person name="Kabir M.S."/>
            <person name="Jashni M.K."/>
            <person name="Kema G."/>
            <person name="Klaubauf S."/>
            <person name="Lapidus A."/>
            <person name="Levasseur A."/>
            <person name="Lindquist E."/>
            <person name="Mehrabi R."/>
            <person name="Ohm R.A."/>
            <person name="Owen T.J."/>
            <person name="Salamov A."/>
            <person name="Schwelm A."/>
            <person name="Schijlen E."/>
            <person name="Sun H."/>
            <person name="van den Burg H.A."/>
            <person name="van Ham R.C.H.J."/>
            <person name="Zhang S."/>
            <person name="Goodwin S.B."/>
            <person name="Grigoriev I.V."/>
            <person name="Collemare J."/>
            <person name="Bradshaw R.E."/>
        </authorList>
    </citation>
    <scope>NUCLEOTIDE SEQUENCE [LARGE SCALE GENOMIC DNA]</scope>
    <source>
        <strain evidence="3">NZE10 / CBS 128990</strain>
    </source>
</reference>
<accession>M2YLQ6</accession>
<dbReference type="HOGENOM" id="CLU_004184_6_0_1"/>
<dbReference type="EMBL" id="KB446540">
    <property type="protein sequence ID" value="EME42840.1"/>
    <property type="molecule type" value="Genomic_DNA"/>
</dbReference>
<feature type="domain" description="Heterokaryon incompatibility" evidence="1">
    <location>
        <begin position="41"/>
        <end position="169"/>
    </location>
</feature>
<evidence type="ECO:0000313" key="2">
    <source>
        <dbReference type="EMBL" id="EME42840.1"/>
    </source>
</evidence>
<dbReference type="InterPro" id="IPR052895">
    <property type="entry name" value="HetReg/Transcr_Mod"/>
</dbReference>
<dbReference type="PANTHER" id="PTHR24148">
    <property type="entry name" value="ANKYRIN REPEAT DOMAIN-CONTAINING PROTEIN 39 HOMOLOG-RELATED"/>
    <property type="match status" value="1"/>
</dbReference>
<dbReference type="Pfam" id="PF06985">
    <property type="entry name" value="HET"/>
    <property type="match status" value="1"/>
</dbReference>
<keyword evidence="3" id="KW-1185">Reference proteome</keyword>
<gene>
    <name evidence="2" type="ORF">DOTSEDRAFT_101598</name>
</gene>
<feature type="non-terminal residue" evidence="2">
    <location>
        <position position="171"/>
    </location>
</feature>
<dbReference type="Proteomes" id="UP000016933">
    <property type="component" value="Unassembled WGS sequence"/>
</dbReference>
<evidence type="ECO:0000259" key="1">
    <source>
        <dbReference type="Pfam" id="PF06985"/>
    </source>
</evidence>